<evidence type="ECO:0000256" key="1">
    <source>
        <dbReference type="SAM" id="MobiDB-lite"/>
    </source>
</evidence>
<dbReference type="GO" id="GO:0008237">
    <property type="term" value="F:metallopeptidase activity"/>
    <property type="evidence" value="ECO:0007669"/>
    <property type="project" value="InterPro"/>
</dbReference>
<feature type="compositionally biased region" description="Basic and acidic residues" evidence="1">
    <location>
        <begin position="32"/>
        <end position="41"/>
    </location>
</feature>
<dbReference type="AlphaFoldDB" id="A0A2T1LVJ6"/>
<dbReference type="OrthoDB" id="9775889at2"/>
<reference evidence="2 3" key="1">
    <citation type="submission" date="2018-03" db="EMBL/GenBank/DDBJ databases">
        <title>The ancient ancestry and fast evolution of plastids.</title>
        <authorList>
            <person name="Moore K.R."/>
            <person name="Magnabosco C."/>
            <person name="Momper L."/>
            <person name="Gold D.A."/>
            <person name="Bosak T."/>
            <person name="Fournier G.P."/>
        </authorList>
    </citation>
    <scope>NUCLEOTIDE SEQUENCE [LARGE SCALE GENOMIC DNA]</scope>
    <source>
        <strain evidence="2 3">CCALA 016</strain>
    </source>
</reference>
<evidence type="ECO:0000313" key="3">
    <source>
        <dbReference type="Proteomes" id="UP000239001"/>
    </source>
</evidence>
<dbReference type="Proteomes" id="UP000239001">
    <property type="component" value="Unassembled WGS sequence"/>
</dbReference>
<comment type="caution">
    <text evidence="2">The sequence shown here is derived from an EMBL/GenBank/DDBJ whole genome shotgun (WGS) entry which is preliminary data.</text>
</comment>
<protein>
    <submittedName>
        <fullName evidence="2">Uncharacterized protein</fullName>
    </submittedName>
</protein>
<name>A0A2T1LVJ6_9CHRO</name>
<dbReference type="Gene3D" id="3.40.390.10">
    <property type="entry name" value="Collagenase (Catalytic Domain)"/>
    <property type="match status" value="1"/>
</dbReference>
<accession>A0A2T1LVJ6</accession>
<feature type="region of interest" description="Disordered" evidence="1">
    <location>
        <begin position="1"/>
        <end position="41"/>
    </location>
</feature>
<sequence>MSNSKINLFSSSFNEPLSEEQESLTASRLKSKGSETLENKPEKETISVFQISQEKSINQEKIEIEITQFSSDNDVSLSNQTNLDQNSETIQVNQALKVRNYQQAFLIADPRPNPFRITAPQNLHNLAVGIPNPQTSNTVINVNYNGFTPAAQAAFQYAVDIWESLIDSPVQINLTANFTPLGAGILGSAGPTDFWRNFTNAPQTKTWYSSALANSLAGTDLDPSTPEIEANFSSSFNNWYFGTDANTPGNKYDFVSVVLHEIGHGLGFFSFFNYNNGSGNWGLNTGFPSTFDRFVKNGAGKSLINTNLFPNPSTALGNQLTDTWLR</sequence>
<dbReference type="InterPro" id="IPR024079">
    <property type="entry name" value="MetalloPept_cat_dom_sf"/>
</dbReference>
<evidence type="ECO:0000313" key="2">
    <source>
        <dbReference type="EMBL" id="PSF35664.1"/>
    </source>
</evidence>
<dbReference type="RefSeq" id="WP_106457845.1">
    <property type="nucleotide sequence ID" value="NZ_PXOH01000018.1"/>
</dbReference>
<reference evidence="2 3" key="2">
    <citation type="submission" date="2018-03" db="EMBL/GenBank/DDBJ databases">
        <authorList>
            <person name="Keele B.F."/>
        </authorList>
    </citation>
    <scope>NUCLEOTIDE SEQUENCE [LARGE SCALE GENOMIC DNA]</scope>
    <source>
        <strain evidence="2 3">CCALA 016</strain>
    </source>
</reference>
<feature type="compositionally biased region" description="Polar residues" evidence="1">
    <location>
        <begin position="1"/>
        <end position="15"/>
    </location>
</feature>
<gene>
    <name evidence="2" type="ORF">C7H19_15595</name>
</gene>
<dbReference type="SUPFAM" id="SSF55486">
    <property type="entry name" value="Metalloproteases ('zincins'), catalytic domain"/>
    <property type="match status" value="1"/>
</dbReference>
<proteinExistence type="predicted"/>
<keyword evidence="3" id="KW-1185">Reference proteome</keyword>
<organism evidence="2 3">
    <name type="scientific">Aphanothece hegewaldii CCALA 016</name>
    <dbReference type="NCBI Taxonomy" id="2107694"/>
    <lineage>
        <taxon>Bacteria</taxon>
        <taxon>Bacillati</taxon>
        <taxon>Cyanobacteriota</taxon>
        <taxon>Cyanophyceae</taxon>
        <taxon>Oscillatoriophycideae</taxon>
        <taxon>Chroococcales</taxon>
        <taxon>Aphanothecaceae</taxon>
        <taxon>Aphanothece</taxon>
    </lineage>
</organism>
<dbReference type="EMBL" id="PXOH01000018">
    <property type="protein sequence ID" value="PSF35664.1"/>
    <property type="molecule type" value="Genomic_DNA"/>
</dbReference>